<evidence type="ECO:0000313" key="2">
    <source>
        <dbReference type="Proteomes" id="UP000821845"/>
    </source>
</evidence>
<accession>A0ACB7T407</accession>
<protein>
    <submittedName>
        <fullName evidence="1">Uncharacterized protein</fullName>
    </submittedName>
</protein>
<evidence type="ECO:0000313" key="1">
    <source>
        <dbReference type="EMBL" id="KAH6939654.1"/>
    </source>
</evidence>
<keyword evidence="2" id="KW-1185">Reference proteome</keyword>
<reference evidence="1" key="1">
    <citation type="submission" date="2020-05" db="EMBL/GenBank/DDBJ databases">
        <title>Large-scale comparative analyses of tick genomes elucidate their genetic diversity and vector capacities.</title>
        <authorList>
            <person name="Jia N."/>
            <person name="Wang J."/>
            <person name="Shi W."/>
            <person name="Du L."/>
            <person name="Sun Y."/>
            <person name="Zhan W."/>
            <person name="Jiang J."/>
            <person name="Wang Q."/>
            <person name="Zhang B."/>
            <person name="Ji P."/>
            <person name="Sakyi L.B."/>
            <person name="Cui X."/>
            <person name="Yuan T."/>
            <person name="Jiang B."/>
            <person name="Yang W."/>
            <person name="Lam T.T.-Y."/>
            <person name="Chang Q."/>
            <person name="Ding S."/>
            <person name="Wang X."/>
            <person name="Zhu J."/>
            <person name="Ruan X."/>
            <person name="Zhao L."/>
            <person name="Wei J."/>
            <person name="Que T."/>
            <person name="Du C."/>
            <person name="Cheng J."/>
            <person name="Dai P."/>
            <person name="Han X."/>
            <person name="Huang E."/>
            <person name="Gao Y."/>
            <person name="Liu J."/>
            <person name="Shao H."/>
            <person name="Ye R."/>
            <person name="Li L."/>
            <person name="Wei W."/>
            <person name="Wang X."/>
            <person name="Wang C."/>
            <person name="Yang T."/>
            <person name="Huo Q."/>
            <person name="Li W."/>
            <person name="Guo W."/>
            <person name="Chen H."/>
            <person name="Zhou L."/>
            <person name="Ni X."/>
            <person name="Tian J."/>
            <person name="Zhou Y."/>
            <person name="Sheng Y."/>
            <person name="Liu T."/>
            <person name="Pan Y."/>
            <person name="Xia L."/>
            <person name="Li J."/>
            <person name="Zhao F."/>
            <person name="Cao W."/>
        </authorList>
    </citation>
    <scope>NUCLEOTIDE SEQUENCE</scope>
    <source>
        <strain evidence="1">Hyas-2018</strain>
    </source>
</reference>
<organism evidence="1 2">
    <name type="scientific">Hyalomma asiaticum</name>
    <name type="common">Tick</name>
    <dbReference type="NCBI Taxonomy" id="266040"/>
    <lineage>
        <taxon>Eukaryota</taxon>
        <taxon>Metazoa</taxon>
        <taxon>Ecdysozoa</taxon>
        <taxon>Arthropoda</taxon>
        <taxon>Chelicerata</taxon>
        <taxon>Arachnida</taxon>
        <taxon>Acari</taxon>
        <taxon>Parasitiformes</taxon>
        <taxon>Ixodida</taxon>
        <taxon>Ixodoidea</taxon>
        <taxon>Ixodidae</taxon>
        <taxon>Hyalomminae</taxon>
        <taxon>Hyalomma</taxon>
    </lineage>
</organism>
<name>A0ACB7T407_HYAAI</name>
<comment type="caution">
    <text evidence="1">The sequence shown here is derived from an EMBL/GenBank/DDBJ whole genome shotgun (WGS) entry which is preliminary data.</text>
</comment>
<dbReference type="Proteomes" id="UP000821845">
    <property type="component" value="Chromosome 2"/>
</dbReference>
<proteinExistence type="predicted"/>
<gene>
    <name evidence="1" type="ORF">HPB50_020287</name>
</gene>
<sequence>MPPASEALEPRCAWGGPCPLLNGNIPPELPLRLPADARGSSALVRLIPTGTGGGRPVLHHHPTPTRKDAFRPNAVRPERPAVLPALPTDPDATMAPRAGPATDLLTPSAEPSPTATEAGARGPADAVRADHVLDWSIHL</sequence>
<dbReference type="EMBL" id="CM023482">
    <property type="protein sequence ID" value="KAH6939654.1"/>
    <property type="molecule type" value="Genomic_DNA"/>
</dbReference>